<evidence type="ECO:0000256" key="1">
    <source>
        <dbReference type="ARBA" id="ARBA00008270"/>
    </source>
</evidence>
<evidence type="ECO:0000313" key="3">
    <source>
        <dbReference type="EMBL" id="GAA0164721.1"/>
    </source>
</evidence>
<proteinExistence type="inferred from homology"/>
<accession>A0AAV3QNZ3</accession>
<dbReference type="Gene3D" id="3.10.310.10">
    <property type="entry name" value="Diaminopimelate Epimerase, Chain A, domain 1"/>
    <property type="match status" value="1"/>
</dbReference>
<keyword evidence="2" id="KW-0413">Isomerase</keyword>
<dbReference type="PANTHER" id="PTHR13774">
    <property type="entry name" value="PHENAZINE BIOSYNTHESIS PROTEIN"/>
    <property type="match status" value="1"/>
</dbReference>
<keyword evidence="4" id="KW-1185">Reference proteome</keyword>
<reference evidence="3 4" key="1">
    <citation type="submission" date="2024-01" db="EMBL/GenBank/DDBJ databases">
        <title>The complete chloroplast genome sequence of Lithospermum erythrorhizon: insights into the phylogenetic relationship among Boraginaceae species and the maternal lineages of purple gromwells.</title>
        <authorList>
            <person name="Okada T."/>
            <person name="Watanabe K."/>
        </authorList>
    </citation>
    <scope>NUCLEOTIDE SEQUENCE [LARGE SCALE GENOMIC DNA]</scope>
</reference>
<evidence type="ECO:0000256" key="2">
    <source>
        <dbReference type="ARBA" id="ARBA00023235"/>
    </source>
</evidence>
<dbReference type="GO" id="GO:0005737">
    <property type="term" value="C:cytoplasm"/>
    <property type="evidence" value="ECO:0007669"/>
    <property type="project" value="TreeGrafter"/>
</dbReference>
<name>A0AAV3QNZ3_LITER</name>
<dbReference type="EMBL" id="BAABME010005135">
    <property type="protein sequence ID" value="GAA0164721.1"/>
    <property type="molecule type" value="Genomic_DNA"/>
</dbReference>
<evidence type="ECO:0000313" key="4">
    <source>
        <dbReference type="Proteomes" id="UP001454036"/>
    </source>
</evidence>
<dbReference type="AlphaFoldDB" id="A0AAV3QNZ3"/>
<gene>
    <name evidence="3" type="ORF">LIER_20287</name>
</gene>
<dbReference type="InterPro" id="IPR003719">
    <property type="entry name" value="Phenazine_PhzF-like"/>
</dbReference>
<dbReference type="Proteomes" id="UP001454036">
    <property type="component" value="Unassembled WGS sequence"/>
</dbReference>
<organism evidence="3 4">
    <name type="scientific">Lithospermum erythrorhizon</name>
    <name type="common">Purple gromwell</name>
    <name type="synonym">Lithospermum officinale var. erythrorhizon</name>
    <dbReference type="NCBI Taxonomy" id="34254"/>
    <lineage>
        <taxon>Eukaryota</taxon>
        <taxon>Viridiplantae</taxon>
        <taxon>Streptophyta</taxon>
        <taxon>Embryophyta</taxon>
        <taxon>Tracheophyta</taxon>
        <taxon>Spermatophyta</taxon>
        <taxon>Magnoliopsida</taxon>
        <taxon>eudicotyledons</taxon>
        <taxon>Gunneridae</taxon>
        <taxon>Pentapetalae</taxon>
        <taxon>asterids</taxon>
        <taxon>lamiids</taxon>
        <taxon>Boraginales</taxon>
        <taxon>Boraginaceae</taxon>
        <taxon>Boraginoideae</taxon>
        <taxon>Lithospermeae</taxon>
        <taxon>Lithospermum</taxon>
    </lineage>
</organism>
<dbReference type="GO" id="GO:0016853">
    <property type="term" value="F:isomerase activity"/>
    <property type="evidence" value="ECO:0007669"/>
    <property type="project" value="UniProtKB-KW"/>
</dbReference>
<dbReference type="PANTHER" id="PTHR13774:SF17">
    <property type="entry name" value="PHENAZINE BIOSYNTHESIS-LIKE DOMAIN-CONTAINING PROTEIN"/>
    <property type="match status" value="1"/>
</dbReference>
<dbReference type="Pfam" id="PF02567">
    <property type="entry name" value="PhzC-PhzF"/>
    <property type="match status" value="1"/>
</dbReference>
<sequence length="108" mass="12445">MAKKPVKYYVVDAFTDSAFKGNPAAVCLLKDERDDEWLQNVATEFNLSQTCFLTRATTVTESDDSSQQPPRFHLRWFTPVAEVSPFSYLHIPSRSYVPNDVFYDKLLM</sequence>
<protein>
    <submittedName>
        <fullName evidence="3">Uncharacterized protein</fullName>
    </submittedName>
</protein>
<dbReference type="SUPFAM" id="SSF54506">
    <property type="entry name" value="Diaminopimelate epimerase-like"/>
    <property type="match status" value="1"/>
</dbReference>
<comment type="similarity">
    <text evidence="1">Belongs to the PhzF family.</text>
</comment>
<comment type="caution">
    <text evidence="3">The sequence shown here is derived from an EMBL/GenBank/DDBJ whole genome shotgun (WGS) entry which is preliminary data.</text>
</comment>